<dbReference type="NCBIfam" id="TIGR00296">
    <property type="entry name" value="TIGR00296 family protein"/>
    <property type="match status" value="1"/>
</dbReference>
<dbReference type="InterPro" id="IPR002733">
    <property type="entry name" value="AMMECR1_domain"/>
</dbReference>
<dbReference type="PANTHER" id="PTHR13016:SF0">
    <property type="entry name" value="AMME SYNDROME CANDIDATE GENE 1 PROTEIN"/>
    <property type="match status" value="1"/>
</dbReference>
<protein>
    <submittedName>
        <fullName evidence="2">Uncharacterized ACR</fullName>
    </submittedName>
</protein>
<sequence length="187" mass="20410">MTAELGTSLLGIARATIADALGSAARADESAPRLHAPGASFVTLTQQGELRGCIGTLEAHRSLLADVKANALAAAFRDPRFEPLQHTELDITEVEVSLLSAIQPIAFTSEVDALAALRPGIDGVVLEYRHYRSTFLPQVWEQLPEPGMFLAQLKRKAGLPADFWAEDIRLSCYSVSKWRESELWAPQ</sequence>
<dbReference type="NCBIfam" id="TIGR04335">
    <property type="entry name" value="AmmeMemoSam_A"/>
    <property type="match status" value="1"/>
</dbReference>
<dbReference type="InterPro" id="IPR027623">
    <property type="entry name" value="AmmeMemoSam_A"/>
</dbReference>
<evidence type="ECO:0000313" key="2">
    <source>
        <dbReference type="EMBL" id="GBL45044.1"/>
    </source>
</evidence>
<gene>
    <name evidence="2" type="ORF">SFMTTN_0848</name>
</gene>
<name>A0A401JBV4_9PROT</name>
<evidence type="ECO:0000313" key="3">
    <source>
        <dbReference type="Proteomes" id="UP000286806"/>
    </source>
</evidence>
<organism evidence="2 3">
    <name type="scientific">Sulfuriferula multivorans</name>
    <dbReference type="NCBI Taxonomy" id="1559896"/>
    <lineage>
        <taxon>Bacteria</taxon>
        <taxon>Pseudomonadati</taxon>
        <taxon>Pseudomonadota</taxon>
        <taxon>Betaproteobacteria</taxon>
        <taxon>Nitrosomonadales</taxon>
        <taxon>Sulfuricellaceae</taxon>
        <taxon>Sulfuriferula</taxon>
    </lineage>
</organism>
<dbReference type="InterPro" id="IPR027485">
    <property type="entry name" value="AMMECR1_N"/>
</dbReference>
<dbReference type="Proteomes" id="UP000286806">
    <property type="component" value="Unassembled WGS sequence"/>
</dbReference>
<dbReference type="Pfam" id="PF01871">
    <property type="entry name" value="AMMECR1"/>
    <property type="match status" value="1"/>
</dbReference>
<keyword evidence="3" id="KW-1185">Reference proteome</keyword>
<proteinExistence type="predicted"/>
<dbReference type="Gene3D" id="3.30.1490.150">
    <property type="entry name" value="Hypothetical protein ph0010, domain 2"/>
    <property type="match status" value="1"/>
</dbReference>
<dbReference type="AlphaFoldDB" id="A0A401JBV4"/>
<dbReference type="PROSITE" id="PS51112">
    <property type="entry name" value="AMMECR1"/>
    <property type="match status" value="1"/>
</dbReference>
<dbReference type="InterPro" id="IPR023473">
    <property type="entry name" value="AMMECR1"/>
</dbReference>
<dbReference type="SUPFAM" id="SSF143447">
    <property type="entry name" value="AMMECR1-like"/>
    <property type="match status" value="1"/>
</dbReference>
<reference evidence="2 3" key="1">
    <citation type="journal article" date="2019" name="Front. Microbiol.">
        <title>Genomes of Neutrophilic Sulfur-Oxidizing Chemolithoautotrophs Representing 9 Proteobacterial Species From 8 Genera.</title>
        <authorList>
            <person name="Watanabe T."/>
            <person name="Kojima H."/>
            <person name="Umezawa K."/>
            <person name="Hori C."/>
            <person name="Takasuka T.E."/>
            <person name="Kato Y."/>
            <person name="Fukui M."/>
        </authorList>
    </citation>
    <scope>NUCLEOTIDE SEQUENCE [LARGE SCALE GENOMIC DNA]</scope>
    <source>
        <strain evidence="2 3">TTN</strain>
    </source>
</reference>
<accession>A0A401JBV4</accession>
<dbReference type="PANTHER" id="PTHR13016">
    <property type="entry name" value="AMMECR1 HOMOLOG"/>
    <property type="match status" value="1"/>
</dbReference>
<dbReference type="EMBL" id="BGOW01000004">
    <property type="protein sequence ID" value="GBL45044.1"/>
    <property type="molecule type" value="Genomic_DNA"/>
</dbReference>
<dbReference type="Gene3D" id="3.30.700.20">
    <property type="entry name" value="Hypothetical protein ph0010, domain 1"/>
    <property type="match status" value="1"/>
</dbReference>
<dbReference type="RefSeq" id="WP_189836272.1">
    <property type="nucleotide sequence ID" value="NZ_BGOW01000004.1"/>
</dbReference>
<comment type="caution">
    <text evidence="2">The sequence shown here is derived from an EMBL/GenBank/DDBJ whole genome shotgun (WGS) entry which is preliminary data.</text>
</comment>
<feature type="domain" description="AMMECR1" evidence="1">
    <location>
        <begin position="1"/>
        <end position="187"/>
    </location>
</feature>
<evidence type="ECO:0000259" key="1">
    <source>
        <dbReference type="PROSITE" id="PS51112"/>
    </source>
</evidence>
<dbReference type="InterPro" id="IPR036071">
    <property type="entry name" value="AMMECR1_dom_sf"/>
</dbReference>